<dbReference type="EMBL" id="CAXAMM010041912">
    <property type="protein sequence ID" value="CAK9101851.1"/>
    <property type="molecule type" value="Genomic_DNA"/>
</dbReference>
<reference evidence="2 4" key="1">
    <citation type="submission" date="2024-02" db="EMBL/GenBank/DDBJ databases">
        <authorList>
            <person name="Chen Y."/>
            <person name="Shah S."/>
            <person name="Dougan E. K."/>
            <person name="Thang M."/>
            <person name="Chan C."/>
        </authorList>
    </citation>
    <scope>NUCLEOTIDE SEQUENCE [LARGE SCALE GENOMIC DNA]</scope>
</reference>
<sequence length="395" mass="45278">TFKMRKAINLKLECPGDGRFLAKAKHFGDRRQTHKREVVHDFLHYLYNHVAESMPEIVAPTCDERQIVQVEPSCKALRLARLKGKRPRLQIKRDKQLSAASSKAVRQLPPGNYADYHRMMVSKYPDEGITLKLFMRVWEANFGAVLKIRRASQHKKCSECTKHKFIIKKLAHNRAAMQAQAKLWNEHLSLQYRDRVGYWNMRAASRLGTDASGRKVITLICDSMDRSKWSVPRSAVLEAKELAGLQRPNLDLTCIIVHGQCVAAFFAEPSITKGASWTIELLAHVFHVLTQQGYDLRSYECSLHGDNCSKEIKSNSVAKFLALMVARSRLRKAHIQTLMTGHSHEDIDQMFSLMGSYLATQRELHDPSEFREAVVRFFANNSVRPAERLRLVERV</sequence>
<name>A0ABP0RML0_9DINO</name>
<dbReference type="EMBL" id="CAXAMM010041915">
    <property type="protein sequence ID" value="CAK9101861.1"/>
    <property type="molecule type" value="Genomic_DNA"/>
</dbReference>
<feature type="non-terminal residue" evidence="2">
    <location>
        <position position="395"/>
    </location>
</feature>
<protein>
    <recommendedName>
        <fullName evidence="1">DUF7869 domain-containing protein</fullName>
    </recommendedName>
</protein>
<evidence type="ECO:0000313" key="2">
    <source>
        <dbReference type="EMBL" id="CAK9101851.1"/>
    </source>
</evidence>
<evidence type="ECO:0000259" key="1">
    <source>
        <dbReference type="Pfam" id="PF25273"/>
    </source>
</evidence>
<organism evidence="2 4">
    <name type="scientific">Durusdinium trenchii</name>
    <dbReference type="NCBI Taxonomy" id="1381693"/>
    <lineage>
        <taxon>Eukaryota</taxon>
        <taxon>Sar</taxon>
        <taxon>Alveolata</taxon>
        <taxon>Dinophyceae</taxon>
        <taxon>Suessiales</taxon>
        <taxon>Symbiodiniaceae</taxon>
        <taxon>Durusdinium</taxon>
    </lineage>
</organism>
<proteinExistence type="predicted"/>
<gene>
    <name evidence="2" type="ORF">SCF082_LOCUS47611</name>
    <name evidence="3" type="ORF">SCF082_LOCUS47617</name>
</gene>
<dbReference type="PANTHER" id="PTHR33153">
    <property type="entry name" value="MYND-TYPE DOMAIN-CONTAINING PROTEIN"/>
    <property type="match status" value="1"/>
</dbReference>
<accession>A0ABP0RML0</accession>
<dbReference type="Pfam" id="PF25273">
    <property type="entry name" value="DUF7869"/>
    <property type="match status" value="1"/>
</dbReference>
<comment type="caution">
    <text evidence="2">The sequence shown here is derived from an EMBL/GenBank/DDBJ whole genome shotgun (WGS) entry which is preliminary data.</text>
</comment>
<feature type="domain" description="DUF7869" evidence="1">
    <location>
        <begin position="246"/>
        <end position="361"/>
    </location>
</feature>
<dbReference type="PANTHER" id="PTHR33153:SF3">
    <property type="entry name" value="TRAFFICKING PROTEIN PARTICLE COMPLEX SUBUNIT 11 DOMAIN-CONTAINING PROTEIN"/>
    <property type="match status" value="1"/>
</dbReference>
<evidence type="ECO:0000313" key="4">
    <source>
        <dbReference type="Proteomes" id="UP001642464"/>
    </source>
</evidence>
<dbReference type="Proteomes" id="UP001642464">
    <property type="component" value="Unassembled WGS sequence"/>
</dbReference>
<dbReference type="InterPro" id="IPR057191">
    <property type="entry name" value="DUF7869"/>
</dbReference>
<keyword evidence="4" id="KW-1185">Reference proteome</keyword>
<evidence type="ECO:0000313" key="3">
    <source>
        <dbReference type="EMBL" id="CAK9101861.1"/>
    </source>
</evidence>
<feature type="non-terminal residue" evidence="2">
    <location>
        <position position="1"/>
    </location>
</feature>